<feature type="chain" id="PRO_5045802671" evidence="2">
    <location>
        <begin position="18"/>
        <end position="48"/>
    </location>
</feature>
<organism evidence="3 4">
    <name type="scientific">Siccirubricoccus soli</name>
    <dbReference type="NCBI Taxonomy" id="2899147"/>
    <lineage>
        <taxon>Bacteria</taxon>
        <taxon>Pseudomonadati</taxon>
        <taxon>Pseudomonadota</taxon>
        <taxon>Alphaproteobacteria</taxon>
        <taxon>Acetobacterales</taxon>
        <taxon>Roseomonadaceae</taxon>
        <taxon>Siccirubricoccus</taxon>
    </lineage>
</organism>
<keyword evidence="2" id="KW-0732">Signal</keyword>
<keyword evidence="4" id="KW-1185">Reference proteome</keyword>
<dbReference type="EMBL" id="JAFIRR010000101">
    <property type="protein sequence ID" value="MCO6417678.1"/>
    <property type="molecule type" value="Genomic_DNA"/>
</dbReference>
<feature type="region of interest" description="Disordered" evidence="1">
    <location>
        <begin position="23"/>
        <end position="48"/>
    </location>
</feature>
<proteinExistence type="predicted"/>
<dbReference type="Proteomes" id="UP001523392">
    <property type="component" value="Unassembled WGS sequence"/>
</dbReference>
<comment type="caution">
    <text evidence="3">The sequence shown here is derived from an EMBL/GenBank/DDBJ whole genome shotgun (WGS) entry which is preliminary data.</text>
</comment>
<reference evidence="3 4" key="1">
    <citation type="submission" date="2021-12" db="EMBL/GenBank/DDBJ databases">
        <title>Siccirubricoccus leaddurans sp. nov., a high concentration Zn2+ tolerance bacterium.</title>
        <authorList>
            <person name="Cao Y."/>
        </authorList>
    </citation>
    <scope>NUCLEOTIDE SEQUENCE [LARGE SCALE GENOMIC DNA]</scope>
    <source>
        <strain evidence="3 4">KC 17139</strain>
    </source>
</reference>
<gene>
    <name evidence="3" type="ORF">JYK14_16135</name>
</gene>
<evidence type="ECO:0000256" key="2">
    <source>
        <dbReference type="SAM" id="SignalP"/>
    </source>
</evidence>
<dbReference type="RefSeq" id="WP_252954315.1">
    <property type="nucleotide sequence ID" value="NZ_JAFIRR010000101.1"/>
</dbReference>
<feature type="signal peptide" evidence="2">
    <location>
        <begin position="1"/>
        <end position="17"/>
    </location>
</feature>
<sequence>MPRSLALCLLILGIALAACGAVGPSPAGDRIERGTALPPPGLDAPPRN</sequence>
<protein>
    <submittedName>
        <fullName evidence="3">Uncharacterized protein</fullName>
    </submittedName>
</protein>
<name>A0ABT1D6X6_9PROT</name>
<accession>A0ABT1D6X6</accession>
<dbReference type="PROSITE" id="PS51257">
    <property type="entry name" value="PROKAR_LIPOPROTEIN"/>
    <property type="match status" value="1"/>
</dbReference>
<evidence type="ECO:0000256" key="1">
    <source>
        <dbReference type="SAM" id="MobiDB-lite"/>
    </source>
</evidence>
<evidence type="ECO:0000313" key="4">
    <source>
        <dbReference type="Proteomes" id="UP001523392"/>
    </source>
</evidence>
<feature type="compositionally biased region" description="Pro residues" evidence="1">
    <location>
        <begin position="37"/>
        <end position="48"/>
    </location>
</feature>
<evidence type="ECO:0000313" key="3">
    <source>
        <dbReference type="EMBL" id="MCO6417678.1"/>
    </source>
</evidence>